<keyword evidence="2" id="KW-1185">Reference proteome</keyword>
<accession>A0AA37GB52</accession>
<dbReference type="Proteomes" id="UP001055172">
    <property type="component" value="Unassembled WGS sequence"/>
</dbReference>
<comment type="caution">
    <text evidence="1">The sequence shown here is derived from an EMBL/GenBank/DDBJ whole genome shotgun (WGS) entry which is preliminary data.</text>
</comment>
<proteinExistence type="predicted"/>
<gene>
    <name evidence="1" type="ORF">ColLi_00180</name>
</gene>
<sequence>MPVVGPNSLEFAAVCQASPLTKIAADTNGYGSSIATELEELSTDSGPDTREYVRARATIAVEDAKAMVYYLLKLGEVKMPEDWQQDVEVDEQST</sequence>
<dbReference type="AlphaFoldDB" id="A0AA37GB52"/>
<evidence type="ECO:0000313" key="1">
    <source>
        <dbReference type="EMBL" id="GJC77342.1"/>
    </source>
</evidence>
<name>A0AA37GB52_9PEZI</name>
<evidence type="ECO:0000313" key="2">
    <source>
        <dbReference type="Proteomes" id="UP001055172"/>
    </source>
</evidence>
<reference evidence="1 2" key="1">
    <citation type="submission" date="2021-07" db="EMBL/GenBank/DDBJ databases">
        <title>Genome data of Colletotrichum spaethianum.</title>
        <authorList>
            <person name="Utami Y.D."/>
            <person name="Hiruma K."/>
        </authorList>
    </citation>
    <scope>NUCLEOTIDE SEQUENCE [LARGE SCALE GENOMIC DNA]</scope>
    <source>
        <strain evidence="1 2">MAFF 242679</strain>
    </source>
</reference>
<dbReference type="EMBL" id="BPPX01000001">
    <property type="protein sequence ID" value="GJC77342.1"/>
    <property type="molecule type" value="Genomic_DNA"/>
</dbReference>
<organism evidence="1 2">
    <name type="scientific">Colletotrichum liriopes</name>
    <dbReference type="NCBI Taxonomy" id="708192"/>
    <lineage>
        <taxon>Eukaryota</taxon>
        <taxon>Fungi</taxon>
        <taxon>Dikarya</taxon>
        <taxon>Ascomycota</taxon>
        <taxon>Pezizomycotina</taxon>
        <taxon>Sordariomycetes</taxon>
        <taxon>Hypocreomycetidae</taxon>
        <taxon>Glomerellales</taxon>
        <taxon>Glomerellaceae</taxon>
        <taxon>Colletotrichum</taxon>
        <taxon>Colletotrichum spaethianum species complex</taxon>
    </lineage>
</organism>
<protein>
    <submittedName>
        <fullName evidence="1">Uncharacterized protein</fullName>
    </submittedName>
</protein>